<dbReference type="AlphaFoldDB" id="A0AA42C563"/>
<feature type="domain" description="M23ase beta-sheet core" evidence="9">
    <location>
        <begin position="280"/>
        <end position="377"/>
    </location>
</feature>
<dbReference type="Pfam" id="PF01551">
    <property type="entry name" value="Peptidase_M23"/>
    <property type="match status" value="1"/>
</dbReference>
<gene>
    <name evidence="11" type="ORF">N2K84_07035</name>
</gene>
<evidence type="ECO:0000259" key="10">
    <source>
        <dbReference type="Pfam" id="PF19425"/>
    </source>
</evidence>
<evidence type="ECO:0000313" key="12">
    <source>
        <dbReference type="Proteomes" id="UP001163821"/>
    </source>
</evidence>
<dbReference type="SUPFAM" id="SSF51261">
    <property type="entry name" value="Duplicated hybrid motif"/>
    <property type="match status" value="1"/>
</dbReference>
<evidence type="ECO:0000256" key="4">
    <source>
        <dbReference type="ARBA" id="ARBA00022723"/>
    </source>
</evidence>
<dbReference type="Gene3D" id="2.70.70.10">
    <property type="entry name" value="Glucose Permease (Domain IIA)"/>
    <property type="match status" value="1"/>
</dbReference>
<name>A0AA42C563_9BACT</name>
<evidence type="ECO:0000256" key="3">
    <source>
        <dbReference type="ARBA" id="ARBA00022670"/>
    </source>
</evidence>
<feature type="domain" description="Csd3-like second N-terminal" evidence="10">
    <location>
        <begin position="151"/>
        <end position="267"/>
    </location>
</feature>
<keyword evidence="8" id="KW-1133">Transmembrane helix</keyword>
<keyword evidence="5" id="KW-0378">Hydrolase</keyword>
<keyword evidence="8" id="KW-0472">Membrane</keyword>
<keyword evidence="8" id="KW-0812">Transmembrane</keyword>
<dbReference type="PANTHER" id="PTHR21666:SF288">
    <property type="entry name" value="CELL DIVISION PROTEIN YTFB"/>
    <property type="match status" value="1"/>
</dbReference>
<dbReference type="InterPro" id="IPR045834">
    <property type="entry name" value="Csd3_N2"/>
</dbReference>
<evidence type="ECO:0000259" key="9">
    <source>
        <dbReference type="Pfam" id="PF01551"/>
    </source>
</evidence>
<dbReference type="RefSeq" id="WP_282591083.1">
    <property type="nucleotide sequence ID" value="NZ_JAPAAF010000007.1"/>
</dbReference>
<feature type="transmembrane region" description="Helical" evidence="8">
    <location>
        <begin position="5"/>
        <end position="23"/>
    </location>
</feature>
<evidence type="ECO:0000256" key="5">
    <source>
        <dbReference type="ARBA" id="ARBA00022801"/>
    </source>
</evidence>
<dbReference type="GO" id="GO:0046872">
    <property type="term" value="F:metal ion binding"/>
    <property type="evidence" value="ECO:0007669"/>
    <property type="project" value="UniProtKB-KW"/>
</dbReference>
<dbReference type="CDD" id="cd12797">
    <property type="entry name" value="M23_peptidase"/>
    <property type="match status" value="1"/>
</dbReference>
<comment type="cofactor">
    <cofactor evidence="1">
        <name>Zn(2+)</name>
        <dbReference type="ChEBI" id="CHEBI:29105"/>
    </cofactor>
</comment>
<dbReference type="EMBL" id="JAPAAF010000007">
    <property type="protein sequence ID" value="MCW0482478.1"/>
    <property type="molecule type" value="Genomic_DNA"/>
</dbReference>
<dbReference type="Gene3D" id="3.10.450.350">
    <property type="match status" value="1"/>
</dbReference>
<dbReference type="PANTHER" id="PTHR21666">
    <property type="entry name" value="PEPTIDASE-RELATED"/>
    <property type="match status" value="1"/>
</dbReference>
<evidence type="ECO:0000256" key="8">
    <source>
        <dbReference type="SAM" id="Phobius"/>
    </source>
</evidence>
<accession>A0AA42C563</accession>
<dbReference type="Proteomes" id="UP001163821">
    <property type="component" value="Unassembled WGS sequence"/>
</dbReference>
<dbReference type="InterPro" id="IPR016047">
    <property type="entry name" value="M23ase_b-sheet_dom"/>
</dbReference>
<protein>
    <submittedName>
        <fullName evidence="11">Peptidoglycan DD-metalloendopeptidase family protein</fullName>
    </submittedName>
</protein>
<evidence type="ECO:0000256" key="7">
    <source>
        <dbReference type="ARBA" id="ARBA00023049"/>
    </source>
</evidence>
<comment type="caution">
    <text evidence="11">The sequence shown here is derived from an EMBL/GenBank/DDBJ whole genome shotgun (WGS) entry which is preliminary data.</text>
</comment>
<dbReference type="InterPro" id="IPR050570">
    <property type="entry name" value="Cell_wall_metabolism_enzyme"/>
</dbReference>
<reference evidence="11" key="1">
    <citation type="submission" date="2022-10" db="EMBL/GenBank/DDBJ databases">
        <title>Gaoshiqiia sediminis gen. nov., sp. nov., isolated from coastal sediment.</title>
        <authorList>
            <person name="Yu W.X."/>
            <person name="Mu D.S."/>
            <person name="Du J.Z."/>
            <person name="Liang Y.Q."/>
        </authorList>
    </citation>
    <scope>NUCLEOTIDE SEQUENCE</scope>
    <source>
        <strain evidence="11">A06</strain>
    </source>
</reference>
<sequence>MKKYLAEGIFVVISLVVVTWVIWQRPSETLPESEPEPIFIPEPVLKFGLPVDSFLIEKTFIRKNQNLSDILVKEGVSYQTIDQIARSSKPIFDVRRLRQGNNCYFFYSRDSLRNPSYFVYEIDAINYVVYQLNDSLHIYKGEKPVTREIRTASGVISSSLWNTMKHNNLNPVLAIELSEIYAWTIDFFGIQKGDKFRVIYEESFVDSVSVGISTIYACQFQHMKEDFFAFQFEQDSILSYYDDKGKSLKKAFLKAPLKFSRISSHFSHSRMHPILKISRPHHGIDYAAPTGTPVVSIGDGVVTRKGYQAGGGGNYLYIKHNSVYTTCYMHLHKFASGMAPGVRVRQGQLIGYVGKTGLASGPHLDFRVFRNGSPINPLKVEAPPVEPVHEHLLTKFTTLKDSLMLKLNRIDFSAKSLD</sequence>
<proteinExistence type="predicted"/>
<dbReference type="GO" id="GO:0030313">
    <property type="term" value="C:cell envelope"/>
    <property type="evidence" value="ECO:0007669"/>
    <property type="project" value="UniProtKB-SubCell"/>
</dbReference>
<dbReference type="GO" id="GO:0004222">
    <property type="term" value="F:metalloendopeptidase activity"/>
    <property type="evidence" value="ECO:0007669"/>
    <property type="project" value="TreeGrafter"/>
</dbReference>
<keyword evidence="12" id="KW-1185">Reference proteome</keyword>
<keyword evidence="4" id="KW-0479">Metal-binding</keyword>
<evidence type="ECO:0000313" key="11">
    <source>
        <dbReference type="EMBL" id="MCW0482478.1"/>
    </source>
</evidence>
<evidence type="ECO:0000256" key="2">
    <source>
        <dbReference type="ARBA" id="ARBA00004196"/>
    </source>
</evidence>
<keyword evidence="3" id="KW-0645">Protease</keyword>
<evidence type="ECO:0000256" key="6">
    <source>
        <dbReference type="ARBA" id="ARBA00022833"/>
    </source>
</evidence>
<comment type="subcellular location">
    <subcellularLocation>
        <location evidence="2">Cell envelope</location>
    </subcellularLocation>
</comment>
<dbReference type="Pfam" id="PF19425">
    <property type="entry name" value="Csd3_N2"/>
    <property type="match status" value="1"/>
</dbReference>
<dbReference type="GO" id="GO:0006508">
    <property type="term" value="P:proteolysis"/>
    <property type="evidence" value="ECO:0007669"/>
    <property type="project" value="UniProtKB-KW"/>
</dbReference>
<keyword evidence="6" id="KW-0862">Zinc</keyword>
<keyword evidence="7" id="KW-0482">Metalloprotease</keyword>
<dbReference type="InterPro" id="IPR011055">
    <property type="entry name" value="Dup_hybrid_motif"/>
</dbReference>
<evidence type="ECO:0000256" key="1">
    <source>
        <dbReference type="ARBA" id="ARBA00001947"/>
    </source>
</evidence>
<organism evidence="11 12">
    <name type="scientific">Gaoshiqia sediminis</name>
    <dbReference type="NCBI Taxonomy" id="2986998"/>
    <lineage>
        <taxon>Bacteria</taxon>
        <taxon>Pseudomonadati</taxon>
        <taxon>Bacteroidota</taxon>
        <taxon>Bacteroidia</taxon>
        <taxon>Marinilabiliales</taxon>
        <taxon>Prolixibacteraceae</taxon>
        <taxon>Gaoshiqia</taxon>
    </lineage>
</organism>